<feature type="transmembrane region" description="Helical" evidence="6">
    <location>
        <begin position="86"/>
        <end position="105"/>
    </location>
</feature>
<evidence type="ECO:0000256" key="3">
    <source>
        <dbReference type="ARBA" id="ARBA00022692"/>
    </source>
</evidence>
<feature type="domain" description="Major facilitator superfamily (MFS) profile" evidence="7">
    <location>
        <begin position="19"/>
        <end position="425"/>
    </location>
</feature>
<feature type="transmembrane region" description="Helical" evidence="6">
    <location>
        <begin position="170"/>
        <end position="193"/>
    </location>
</feature>
<accession>A0A381QGE4</accession>
<name>A0A381QGE4_9ZZZZ</name>
<keyword evidence="3 6" id="KW-0812">Transmembrane</keyword>
<feature type="transmembrane region" description="Helical" evidence="6">
    <location>
        <begin position="336"/>
        <end position="355"/>
    </location>
</feature>
<evidence type="ECO:0000256" key="2">
    <source>
        <dbReference type="ARBA" id="ARBA00022448"/>
    </source>
</evidence>
<feature type="transmembrane region" description="Helical" evidence="6">
    <location>
        <begin position="396"/>
        <end position="418"/>
    </location>
</feature>
<gene>
    <name evidence="8" type="ORF">METZ01_LOCUS31220</name>
</gene>
<comment type="subcellular location">
    <subcellularLocation>
        <location evidence="1">Membrane</location>
        <topology evidence="1">Multi-pass membrane protein</topology>
    </subcellularLocation>
</comment>
<feature type="transmembrane region" description="Helical" evidence="6">
    <location>
        <begin position="272"/>
        <end position="292"/>
    </location>
</feature>
<dbReference type="GO" id="GO:0016020">
    <property type="term" value="C:membrane"/>
    <property type="evidence" value="ECO:0007669"/>
    <property type="project" value="UniProtKB-SubCell"/>
</dbReference>
<feature type="transmembrane region" description="Helical" evidence="6">
    <location>
        <begin position="55"/>
        <end position="74"/>
    </location>
</feature>
<protein>
    <recommendedName>
        <fullName evidence="7">Major facilitator superfamily (MFS) profile domain-containing protein</fullName>
    </recommendedName>
</protein>
<reference evidence="8" key="1">
    <citation type="submission" date="2018-05" db="EMBL/GenBank/DDBJ databases">
        <authorList>
            <person name="Lanie J.A."/>
            <person name="Ng W.-L."/>
            <person name="Kazmierczak K.M."/>
            <person name="Andrzejewski T.M."/>
            <person name="Davidsen T.M."/>
            <person name="Wayne K.J."/>
            <person name="Tettelin H."/>
            <person name="Glass J.I."/>
            <person name="Rusch D."/>
            <person name="Podicherti R."/>
            <person name="Tsui H.-C.T."/>
            <person name="Winkler M.E."/>
        </authorList>
    </citation>
    <scope>NUCLEOTIDE SEQUENCE</scope>
</reference>
<organism evidence="8">
    <name type="scientific">marine metagenome</name>
    <dbReference type="NCBI Taxonomy" id="408172"/>
    <lineage>
        <taxon>unclassified sequences</taxon>
        <taxon>metagenomes</taxon>
        <taxon>ecological metagenomes</taxon>
    </lineage>
</organism>
<dbReference type="Pfam" id="PF07690">
    <property type="entry name" value="MFS_1"/>
    <property type="match status" value="1"/>
</dbReference>
<dbReference type="PANTHER" id="PTHR23505">
    <property type="entry name" value="SPINSTER"/>
    <property type="match status" value="1"/>
</dbReference>
<dbReference type="PANTHER" id="PTHR23505:SF79">
    <property type="entry name" value="PROTEIN SPINSTER"/>
    <property type="match status" value="1"/>
</dbReference>
<dbReference type="AlphaFoldDB" id="A0A381QGE4"/>
<evidence type="ECO:0000256" key="5">
    <source>
        <dbReference type="ARBA" id="ARBA00023136"/>
    </source>
</evidence>
<keyword evidence="5 6" id="KW-0472">Membrane</keyword>
<dbReference type="InterPro" id="IPR011701">
    <property type="entry name" value="MFS"/>
</dbReference>
<dbReference type="InterPro" id="IPR044770">
    <property type="entry name" value="MFS_spinster-like"/>
</dbReference>
<keyword evidence="2" id="KW-0813">Transport</keyword>
<evidence type="ECO:0000256" key="6">
    <source>
        <dbReference type="SAM" id="Phobius"/>
    </source>
</evidence>
<dbReference type="SUPFAM" id="SSF103473">
    <property type="entry name" value="MFS general substrate transporter"/>
    <property type="match status" value="1"/>
</dbReference>
<evidence type="ECO:0000259" key="7">
    <source>
        <dbReference type="PROSITE" id="PS50850"/>
    </source>
</evidence>
<keyword evidence="4 6" id="KW-1133">Transmembrane helix</keyword>
<feature type="transmembrane region" description="Helical" evidence="6">
    <location>
        <begin position="18"/>
        <end position="43"/>
    </location>
</feature>
<feature type="transmembrane region" description="Helical" evidence="6">
    <location>
        <begin position="236"/>
        <end position="260"/>
    </location>
</feature>
<feature type="transmembrane region" description="Helical" evidence="6">
    <location>
        <begin position="144"/>
        <end position="164"/>
    </location>
</feature>
<proteinExistence type="predicted"/>
<evidence type="ECO:0000256" key="4">
    <source>
        <dbReference type="ARBA" id="ARBA00022989"/>
    </source>
</evidence>
<dbReference type="InterPro" id="IPR036259">
    <property type="entry name" value="MFS_trans_sf"/>
</dbReference>
<feature type="transmembrane region" description="Helical" evidence="6">
    <location>
        <begin position="304"/>
        <end position="324"/>
    </location>
</feature>
<evidence type="ECO:0000256" key="1">
    <source>
        <dbReference type="ARBA" id="ARBA00004141"/>
    </source>
</evidence>
<feature type="transmembrane region" description="Helical" evidence="6">
    <location>
        <begin position="367"/>
        <end position="390"/>
    </location>
</feature>
<dbReference type="InterPro" id="IPR020846">
    <property type="entry name" value="MFS_dom"/>
</dbReference>
<dbReference type="Gene3D" id="1.20.1250.20">
    <property type="entry name" value="MFS general substrate transporter like domains"/>
    <property type="match status" value="1"/>
</dbReference>
<evidence type="ECO:0000313" key="8">
    <source>
        <dbReference type="EMBL" id="SUZ78366.1"/>
    </source>
</evidence>
<dbReference type="PROSITE" id="PS50850">
    <property type="entry name" value="MFS"/>
    <property type="match status" value="1"/>
</dbReference>
<feature type="non-terminal residue" evidence="8">
    <location>
        <position position="1"/>
    </location>
</feature>
<dbReference type="GO" id="GO:0022857">
    <property type="term" value="F:transmembrane transporter activity"/>
    <property type="evidence" value="ECO:0007669"/>
    <property type="project" value="InterPro"/>
</dbReference>
<sequence>VSSPTTHDKPEGDQRSKYLIYFLLLLNVLNFVDRQLVASLAYQIEQALDIGHAEFGLLFGYAFIVFYTFMGILLGTVADRWNRPRLIAIGLTVWSLLTAVSGAAQRFGHMVVARMLVGVGEATLTPAALSMLSDSLPPEKRSRAAGIYYAGSPIGFAVSLFVTALFEPIIGWRGCFYVLGLLGLFLVIPTLLLRDPPRRVIRDQKLELNGDQENLTTWASLKLLGRTLKEIPSFSLTLLGGCIAVYFQNAMNFLVLWMQAERGFDLQQATTRMGMMVIVGGVLGSLVGGYLGDWWEARKEGGRLYFASIAFLFVAPLGCVYLFADPHTQPWLFYPPLALTMAISMTMFGPVFTVVQDLAPPQISATSVGFALFCFNVFGVGLGPLVTGWIGDLYSLSTGLLVSVFIGTLSVVPFYLAARRFGKDQKRLKAIREL</sequence>
<dbReference type="EMBL" id="UINC01001350">
    <property type="protein sequence ID" value="SUZ78366.1"/>
    <property type="molecule type" value="Genomic_DNA"/>
</dbReference>